<gene>
    <name evidence="1" type="ORF">HNQ51_003759</name>
</gene>
<dbReference type="AlphaFoldDB" id="A0A840S9V4"/>
<evidence type="ECO:0008006" key="3">
    <source>
        <dbReference type="Google" id="ProtNLM"/>
    </source>
</evidence>
<accession>A0A840S9V4</accession>
<dbReference type="EMBL" id="JACHHO010000012">
    <property type="protein sequence ID" value="MBB5206413.1"/>
    <property type="molecule type" value="Genomic_DNA"/>
</dbReference>
<sequence length="161" mass="18158">MRPFVRAPLLVGLLALLGGPAFSAVELQFGDLAKFSDFGETVRERERNEAVLRAHIQALAQRLPSGQSLSIEIKDVNLAGEMEPVGGRYMERLRVLRQVSMPRIDLEFRLSQGGQVIRQGASTLRNMSYLDGRLPSQLKGEALQHERFLLDEWFEKDVLKP</sequence>
<evidence type="ECO:0000313" key="2">
    <source>
        <dbReference type="Proteomes" id="UP000554837"/>
    </source>
</evidence>
<name>A0A840S9V4_9BURK</name>
<comment type="caution">
    <text evidence="1">The sequence shown here is derived from an EMBL/GenBank/DDBJ whole genome shotgun (WGS) entry which is preliminary data.</text>
</comment>
<protein>
    <recommendedName>
        <fullName evidence="3">DUF3016 domain-containing protein</fullName>
    </recommendedName>
</protein>
<dbReference type="Proteomes" id="UP000554837">
    <property type="component" value="Unassembled WGS sequence"/>
</dbReference>
<dbReference type="Pfam" id="PF11454">
    <property type="entry name" value="DUF3016"/>
    <property type="match status" value="1"/>
</dbReference>
<proteinExistence type="predicted"/>
<reference evidence="1 2" key="1">
    <citation type="submission" date="2020-08" db="EMBL/GenBank/DDBJ databases">
        <title>Genomic Encyclopedia of Type Strains, Phase IV (KMG-IV): sequencing the most valuable type-strain genomes for metagenomic binning, comparative biology and taxonomic classification.</title>
        <authorList>
            <person name="Goeker M."/>
        </authorList>
    </citation>
    <scope>NUCLEOTIDE SEQUENCE [LARGE SCALE GENOMIC DNA]</scope>
    <source>
        <strain evidence="1 2">DSM 23958</strain>
    </source>
</reference>
<dbReference type="RefSeq" id="WP_138856782.1">
    <property type="nucleotide sequence ID" value="NZ_CP040709.1"/>
</dbReference>
<organism evidence="1 2">
    <name type="scientific">Inhella inkyongensis</name>
    <dbReference type="NCBI Taxonomy" id="392593"/>
    <lineage>
        <taxon>Bacteria</taxon>
        <taxon>Pseudomonadati</taxon>
        <taxon>Pseudomonadota</taxon>
        <taxon>Betaproteobacteria</taxon>
        <taxon>Burkholderiales</taxon>
        <taxon>Sphaerotilaceae</taxon>
        <taxon>Inhella</taxon>
    </lineage>
</organism>
<dbReference type="OrthoDB" id="195620at2"/>
<evidence type="ECO:0000313" key="1">
    <source>
        <dbReference type="EMBL" id="MBB5206413.1"/>
    </source>
</evidence>
<keyword evidence="2" id="KW-1185">Reference proteome</keyword>
<dbReference type="InterPro" id="IPR021557">
    <property type="entry name" value="DUF3016"/>
</dbReference>